<dbReference type="InterPro" id="IPR055118">
    <property type="entry name" value="FAS-like_AT_central"/>
</dbReference>
<dbReference type="Gene3D" id="1.20.930.70">
    <property type="match status" value="1"/>
</dbReference>
<evidence type="ECO:0000256" key="1">
    <source>
        <dbReference type="ARBA" id="ARBA00005254"/>
    </source>
</evidence>
<name>A0A1X1W3M3_MYCIR</name>
<evidence type="ECO:0000256" key="5">
    <source>
        <dbReference type="ARBA" id="ARBA00023002"/>
    </source>
</evidence>
<evidence type="ECO:0000259" key="7">
    <source>
        <dbReference type="PROSITE" id="PS52004"/>
    </source>
</evidence>
<feature type="domain" description="Ketosynthase family 3 (KS3)" evidence="7">
    <location>
        <begin position="2599"/>
        <end position="3034"/>
    </location>
</feature>
<dbReference type="Gene3D" id="3.40.50.720">
    <property type="entry name" value="NAD(P)-binding Rossmann-like Domain"/>
    <property type="match status" value="1"/>
</dbReference>
<dbReference type="InterPro" id="IPR003965">
    <property type="entry name" value="Fatty_acid_synthase"/>
</dbReference>
<comment type="caution">
    <text evidence="8">The sequence shown here is derived from an EMBL/GenBank/DDBJ whole genome shotgun (WGS) entry which is preliminary data.</text>
</comment>
<comment type="similarity">
    <text evidence="1">Belongs to the enoyl-CoA hydratase/isomerase family.</text>
</comment>
<sequence length="3113" mass="330718">MTINDQHRATTGSDEADQAFEPLTGTHALVDRLHSGEPYAVAFGGQGGPWLENLEELVNSAGIESEISQLVAEAELLLEPLARELVVVRPIGFEPMKWIRALAADEPLPSAKDLTTAAISGPGILLTQMAAQRALKRQGLDLDGHPPIAIAGHSQGVTAVESLKARGTRDVELLAIGQLIGAAGSLVSRRCGMVGRGDKAPMVSVLNVDPDRMAELLDEFAQDVRTVLPPALSIRNGRRSVVITGTPEQLARFELYCEKITEKEEAERKNKTRGGAIFRPIFNQLNVEVGFHTPRLAGGVDLVNEWAARTGLDPELTRELTETIFVKPVDWVAEVEGLAATGAKWIVDLGPSDTVTRLTAPVIRGLGIGIVPAATRAGQRSLFTVGAAPAVAPAWSSYAPKPVALPDGSVKASTKFTRLTGRSPILLAGMTPTTVDAKIVAAAANAGHWAELAGGGQVTEEIFDARIQELTQLLEPGRAIQFNSLFLDPYLWKLQIGGKRLVQKARQSGAPIDGVVVTAGIPDLEEAVDLIEELHSVGISMVTFKPGTVDQIKSVIKIAAEVPDRDVIVHIEGGRAGGHHSWEDLDDLLLSTYGELRKYPNVTICVGGGIGTPERAAEYLSGQWATPYGFPEMPVDGILVGTAAMATLEATTSPAVKQLLVDTNGTDTWVGAGKAINGMASGRSQLGADIHEIDNTASRCGRLLDEVAGDADAVAERRDEIIAAMANTAKPYFGDIADMSYLQWLQRYIELAIGDGDSTADTAAPGSPWLADTWRDRFEEMLKRAEARLNEKDSGPIESLFDSSAEGQALLDNPETAIAALLARYPDAETVRLHPADVPFFVTLCKKPGKPVNFVPVIDKDVRRWWRSDSLWQAHDARYTADQVCIIPGTQAVAGITRVDEPVGELLDRFEQEIVDRVLASGAKPVAVVSRRQARADVSGPLAVVLDSPDVLWAGRTAINPVHRIGAPKEWQVNDVPGKPSATHPNTGARLEQSTDNAGNTSVTLSVPLSDIWIDIRFTLPATTADGGAPIVTVEDASKAMRAVLAIAAGVEGPESLPSVVDNTSTVTVEWDPEKVADHTGVTATFGAPLAPGLTLVPDALVGLCWPAVFSAIGSAVTDDGFPVVEGLLSLVHLDHAAHLLQSMPAVKSELTVEATASAATDTEVGRVVPVSVTISDADGTVLATLEERFAIRGRTGALELSDPPRAGGAITDNATDTPRRRRRDVVVTAPVDMSAFAVVSGDHNPIHTDRAAALLAGLKTPIVHGMWLSAAAQHAVTATDGRATPPARLVGWTSRFLGMVLPGDEIEFRVDRVGIDRGAEIIEVTAKARRAASEASQGSGSGGELVMSATAQLAAPKTVYAFPGQGIQSKGMGMDVRARSKAARKVWDNADKFTRDTLGFSVLHVVRDNPTSLIASGVHYHHPEGVLYLTQFTQVAMATVAAAQVAEMREQGAFVEGAIACGHSVGEYTALACVSGVYELEALLEVVFHRGSKMHDIVPRDAQGRSNYRLAAIRPSQIDLDDNDVTDFVAEIAERTGEFLQIVNFNLRGSQYAIAGTVRGLEELEAEVERRREISGGKRSFILVPGIDVPFHSSVLRVGVADFRRSLERVMPTDADPELLIGRYIPNLVPRPFTLDRDFIQEIRDLVPAEPLDEILADYDTWRNERPRELCRKVVIELLAWQFASPVRWIETQDLLFIEEAAGGLGIERFVEIGVKSAPTVAGLAANTLKLPEYSHNTTEVLNAERDAAVLFATDTDPEPEIDDTPAPAAEAAPAPAAEAVPAAPAAPAAAPSGGPAPNVAPGGAPRPDDIGFDAADATMALIALSAKIRIDQIEALDSIESITDGASSRRNQMLVDLGSELNLGAIDGAAEADLAGLKGQVTKLARTYKPFGPVLSDAINDQLRTVFGPSGKRPAYITERVKKTWELGDGWAKHVTVEVALGTREGSSVRGGALGGLHDGALADAAAVDKAIDAAVAAVGARRGVPVSLPSAAGGGGGVVDSAALGEFAEQVTGPDGVLASAARTILDQLGLGDSFATPEATADAELIDLVTAELGSDWPRLVAPVFDGRKAVVLDDRWASAREDLVRIWLMDEDEIEVDWARLSERFEGTGHVVGTQATYWQGKALAAGRNIHASLYARVAAGAENPGKGRYTDEVAVVTGASKGSIAASVVAQLLDGGATVVATTSKLDDDRLAFYRQLYRDNARFGAKLWVLPANMASYNDIDALVEWVGTEQSESLGPKSIHIKDALTPTLLFPFAAPRVGGDLSDAGSRSEMEMKVLLWAVQRLIGGLSRIGADRDIAARLHVVLPGSPNRGMFGGDGAYGESKSALDAVVSRWKAETSWAQRVSLAHALIGWTRGTGLMGHNDVIVDAVEEAGVTTYSTEQMASMLLDLCDVENKVAAAREPVEADLTGGLAEVELDLSALATKAREEAAEAPSEDGSGDEEPADHMIAALPSPPRPIAGAPAPEWADLDVDPSELVVIVGGAELGPYGSSRTRFEMEVDNELSAAGVLELAWTTGLITWEDDPQPGWYDVESGDLVDESELVERYHDEVVSRCGIREFVDDGAIDPDHASPLLVSVFLDKDFRFVVSSEADARAFVQFDPEHTLARPIPDSGDWEVIRKAGTEIRVPRKTKLSRTVGAQIPTGFDPTVWGITPDMANSIDRVALWNIVATVDAFLSSGFTPTELMRWVHPSLVASTQGTGMGGMTSMQTMYHGNLLGRSKPNDILQEVLPNVVAAHVMQSYVGGYGAMVHPVGACATAAVSVEEGVDKIRLGKAELVVAGGFDDMTLEAIMGFGDMAATADTEVMRAKGISDSKFSRANDRRRLGFLEAEGGGTVLLARGDLALQMGLPVLAVVGYAQSFADGVHTSIPAPGLGALGAGRGGRDSQLARSLAKLGVGADDIAVISKHDTSTLANDPNETELHERLADSLGRSDGAPLFIISQKSLTGHAKGGAAVFQMMGLCQVLRDGVIPPNRSLDCVDDELATSAHFVWPRETLRLGDKYPLKAGLVTSLGFGHVSGLIALVHPQAFLATLSPEQRAAYTAQAQERALAGQRRLASAIAGGRPMYERPEGRRFDQDHPEKAQEAAMLLDVTSRLDDSGVYRR</sequence>
<dbReference type="Gene3D" id="3.40.47.10">
    <property type="match status" value="1"/>
</dbReference>
<evidence type="ECO:0000256" key="4">
    <source>
        <dbReference type="ARBA" id="ARBA00022857"/>
    </source>
</evidence>
<dbReference type="FunFam" id="3.40.366.10:FF:000009">
    <property type="entry name" value="Fatty acid synthase Fas"/>
    <property type="match status" value="1"/>
</dbReference>
<dbReference type="Gene3D" id="3.30.70.3320">
    <property type="match status" value="1"/>
</dbReference>
<dbReference type="CDD" id="cd03447">
    <property type="entry name" value="FAS_MaoC"/>
    <property type="match status" value="1"/>
</dbReference>
<dbReference type="SMART" id="SM00827">
    <property type="entry name" value="PKS_AT"/>
    <property type="match status" value="1"/>
</dbReference>
<keyword evidence="4" id="KW-0521">NADP</keyword>
<dbReference type="GO" id="GO:0004318">
    <property type="term" value="F:enoyl-[acyl-carrier-protein] reductase (NADH) activity"/>
    <property type="evidence" value="ECO:0007669"/>
    <property type="project" value="InterPro"/>
</dbReference>
<dbReference type="PANTHER" id="PTHR10982">
    <property type="entry name" value="MALONYL COA-ACYL CARRIER PROTEIN TRANSACYLASE"/>
    <property type="match status" value="1"/>
</dbReference>
<dbReference type="Gene3D" id="3.40.366.10">
    <property type="entry name" value="Malonyl-Coenzyme A Acyl Carrier Protein, domain 2"/>
    <property type="match status" value="3"/>
</dbReference>
<dbReference type="SUPFAM" id="SSF51412">
    <property type="entry name" value="Inosine monophosphate dehydrogenase (IMPDH)"/>
    <property type="match status" value="1"/>
</dbReference>
<dbReference type="InterPro" id="IPR029069">
    <property type="entry name" value="HotDog_dom_sf"/>
</dbReference>
<dbReference type="PRINTS" id="PR01483">
    <property type="entry name" value="FASYNTHASE"/>
</dbReference>
<proteinExistence type="inferred from homology"/>
<evidence type="ECO:0000256" key="6">
    <source>
        <dbReference type="SAM" id="MobiDB-lite"/>
    </source>
</evidence>
<feature type="region of interest" description="Disordered" evidence="6">
    <location>
        <begin position="975"/>
        <end position="999"/>
    </location>
</feature>
<dbReference type="Pfam" id="PF18094">
    <property type="entry name" value="DNA_pol_B_N"/>
    <property type="match status" value="1"/>
</dbReference>
<keyword evidence="2" id="KW-0808">Transferase</keyword>
<dbReference type="Gene3D" id="3.90.25.70">
    <property type="match status" value="1"/>
</dbReference>
<dbReference type="PROSITE" id="PS52004">
    <property type="entry name" value="KS3_2"/>
    <property type="match status" value="1"/>
</dbReference>
<keyword evidence="5" id="KW-0560">Oxidoreductase</keyword>
<dbReference type="InterPro" id="IPR002539">
    <property type="entry name" value="MaoC-like_dom"/>
</dbReference>
<dbReference type="Gene3D" id="3.10.129.10">
    <property type="entry name" value="Hotdog Thioesterase"/>
    <property type="match status" value="1"/>
</dbReference>
<dbReference type="InterPro" id="IPR036291">
    <property type="entry name" value="NAD(P)-bd_dom_sf"/>
</dbReference>
<gene>
    <name evidence="8" type="ORF">AWC12_29570</name>
</gene>
<evidence type="ECO:0000256" key="3">
    <source>
        <dbReference type="ARBA" id="ARBA00022801"/>
    </source>
</evidence>
<dbReference type="SUPFAM" id="SSF51735">
    <property type="entry name" value="NAD(P)-binding Rossmann-fold domains"/>
    <property type="match status" value="1"/>
</dbReference>
<organism evidence="8 9">
    <name type="scientific">Mycolicibacterium iranicum</name>
    <name type="common">Mycobacterium iranicum</name>
    <dbReference type="NCBI Taxonomy" id="912594"/>
    <lineage>
        <taxon>Bacteria</taxon>
        <taxon>Bacillati</taxon>
        <taxon>Actinomycetota</taxon>
        <taxon>Actinomycetes</taxon>
        <taxon>Mycobacteriales</taxon>
        <taxon>Mycobacteriaceae</taxon>
        <taxon>Mycolicibacterium</taxon>
    </lineage>
</organism>
<dbReference type="InterPro" id="IPR016039">
    <property type="entry name" value="Thiolase-like"/>
</dbReference>
<dbReference type="InterPro" id="IPR014043">
    <property type="entry name" value="Acyl_transferase_dom"/>
</dbReference>
<dbReference type="PANTHER" id="PTHR10982:SF21">
    <property type="entry name" value="FATTY ACID SYNTHASE SUBUNIT BETA"/>
    <property type="match status" value="1"/>
</dbReference>
<dbReference type="Pfam" id="PF02801">
    <property type="entry name" value="Ketoacyl-synt_C"/>
    <property type="match status" value="1"/>
</dbReference>
<feature type="region of interest" description="Disordered" evidence="6">
    <location>
        <begin position="2433"/>
        <end position="2455"/>
    </location>
</feature>
<dbReference type="InterPro" id="IPR020841">
    <property type="entry name" value="PKS_Beta-ketoAc_synthase_dom"/>
</dbReference>
<dbReference type="GO" id="GO:0016787">
    <property type="term" value="F:hydrolase activity"/>
    <property type="evidence" value="ECO:0007669"/>
    <property type="project" value="UniProtKB-KW"/>
</dbReference>
<dbReference type="InterPro" id="IPR001227">
    <property type="entry name" value="Ac_transferase_dom_sf"/>
</dbReference>
<dbReference type="Pfam" id="PF01575">
    <property type="entry name" value="MaoC_dehydratas"/>
    <property type="match status" value="1"/>
</dbReference>
<dbReference type="InterPro" id="IPR014031">
    <property type="entry name" value="Ketoacyl_synth_C"/>
</dbReference>
<reference evidence="8 9" key="1">
    <citation type="submission" date="2016-01" db="EMBL/GenBank/DDBJ databases">
        <title>The new phylogeny of the genus Mycobacterium.</title>
        <authorList>
            <person name="Tarcisio F."/>
            <person name="Conor M."/>
            <person name="Antonella G."/>
            <person name="Elisabetta G."/>
            <person name="Giulia F.S."/>
            <person name="Sara T."/>
            <person name="Anna F."/>
            <person name="Clotilde B."/>
            <person name="Roberto B."/>
            <person name="Veronica D.S."/>
            <person name="Fabio R."/>
            <person name="Monica P."/>
            <person name="Olivier J."/>
            <person name="Enrico T."/>
            <person name="Nicola S."/>
        </authorList>
    </citation>
    <scope>NUCLEOTIDE SEQUENCE [LARGE SCALE GENOMIC DNA]</scope>
    <source>
        <strain evidence="8 9">DSM 45541</strain>
    </source>
</reference>
<dbReference type="Gene3D" id="3.20.20.70">
    <property type="entry name" value="Aldolase class I"/>
    <property type="match status" value="1"/>
</dbReference>
<dbReference type="SMART" id="SM00825">
    <property type="entry name" value="PKS_KS"/>
    <property type="match status" value="1"/>
</dbReference>
<dbReference type="GO" id="GO:0006633">
    <property type="term" value="P:fatty acid biosynthetic process"/>
    <property type="evidence" value="ECO:0007669"/>
    <property type="project" value="InterPro"/>
</dbReference>
<dbReference type="SUPFAM" id="SSF53901">
    <property type="entry name" value="Thiolase-like"/>
    <property type="match status" value="2"/>
</dbReference>
<dbReference type="Pfam" id="PF00698">
    <property type="entry name" value="Acyl_transf_1"/>
    <property type="match status" value="1"/>
</dbReference>
<dbReference type="Pfam" id="PF00109">
    <property type="entry name" value="ketoacyl-synt"/>
    <property type="match status" value="1"/>
</dbReference>
<dbReference type="Pfam" id="PF08354">
    <property type="entry name" value="Fas1-AflB-like_hel"/>
    <property type="match status" value="1"/>
</dbReference>
<feature type="region of interest" description="Disordered" evidence="6">
    <location>
        <begin position="1757"/>
        <end position="1813"/>
    </location>
</feature>
<accession>A0A1X1W3M3</accession>
<feature type="compositionally biased region" description="Acidic residues" evidence="6">
    <location>
        <begin position="2441"/>
        <end position="2451"/>
    </location>
</feature>
<feature type="compositionally biased region" description="Low complexity" evidence="6">
    <location>
        <begin position="1766"/>
        <end position="1807"/>
    </location>
</feature>
<evidence type="ECO:0000313" key="9">
    <source>
        <dbReference type="Proteomes" id="UP000193622"/>
    </source>
</evidence>
<dbReference type="InterPro" id="IPR047224">
    <property type="entry name" value="FAS_alpha_su_C"/>
</dbReference>
<dbReference type="SUPFAM" id="SSF54637">
    <property type="entry name" value="Thioesterase/thiol ester dehydrase-isomerase"/>
    <property type="match status" value="1"/>
</dbReference>
<protein>
    <submittedName>
        <fullName evidence="8">3-oxoacyl-ACP synthase</fullName>
    </submittedName>
</protein>
<dbReference type="InterPro" id="IPR013785">
    <property type="entry name" value="Aldolase_TIM"/>
</dbReference>
<evidence type="ECO:0000256" key="2">
    <source>
        <dbReference type="ARBA" id="ARBA00022679"/>
    </source>
</evidence>
<dbReference type="RefSeq" id="WP_085178399.1">
    <property type="nucleotide sequence ID" value="NZ_LQPC01000076.1"/>
</dbReference>
<dbReference type="SUPFAM" id="SSF52151">
    <property type="entry name" value="FabD/lysophospholipase-like"/>
    <property type="match status" value="2"/>
</dbReference>
<evidence type="ECO:0000313" key="8">
    <source>
        <dbReference type="EMBL" id="ORV81176.1"/>
    </source>
</evidence>
<dbReference type="GO" id="GO:0005835">
    <property type="term" value="C:fatty acid synthase complex"/>
    <property type="evidence" value="ECO:0007669"/>
    <property type="project" value="InterPro"/>
</dbReference>
<dbReference type="CDD" id="cd00828">
    <property type="entry name" value="elong_cond_enzymes"/>
    <property type="match status" value="1"/>
</dbReference>
<dbReference type="GO" id="GO:0004312">
    <property type="term" value="F:fatty acid synthase activity"/>
    <property type="evidence" value="ECO:0007669"/>
    <property type="project" value="InterPro"/>
</dbReference>
<dbReference type="InterPro" id="IPR014030">
    <property type="entry name" value="Ketoacyl_synth_N"/>
</dbReference>
<keyword evidence="3" id="KW-0378">Hydrolase</keyword>
<dbReference type="InterPro" id="IPR016035">
    <property type="entry name" value="Acyl_Trfase/lysoPLipase"/>
</dbReference>
<dbReference type="Pfam" id="PF22690">
    <property type="entry name" value="FAS_AT_central"/>
    <property type="match status" value="1"/>
</dbReference>
<dbReference type="CDD" id="cd08950">
    <property type="entry name" value="KR_fFAS_SDR_c_like"/>
    <property type="match status" value="1"/>
</dbReference>
<dbReference type="InterPro" id="IPR050830">
    <property type="entry name" value="Fungal_FAS"/>
</dbReference>
<dbReference type="Proteomes" id="UP000193622">
    <property type="component" value="Unassembled WGS sequence"/>
</dbReference>
<dbReference type="InterPro" id="IPR013565">
    <property type="entry name" value="Fas1/AflB-like_central"/>
</dbReference>
<dbReference type="EMBL" id="LQPC01000076">
    <property type="protein sequence ID" value="ORV81176.1"/>
    <property type="molecule type" value="Genomic_DNA"/>
</dbReference>